<dbReference type="Proteomes" id="UP000759131">
    <property type="component" value="Unassembled WGS sequence"/>
</dbReference>
<dbReference type="AlphaFoldDB" id="A0A7R9QLF0"/>
<evidence type="ECO:0000313" key="1">
    <source>
        <dbReference type="EMBL" id="CAD7649732.1"/>
    </source>
</evidence>
<gene>
    <name evidence="1" type="ORF">OSB1V03_LOCUS22528</name>
</gene>
<keyword evidence="2" id="KW-1185">Reference proteome</keyword>
<sequence>MDNREASDPLVRLSQRILTEAKQWELMQNKYKNNENPIYDYMSSRKRRSISSKK</sequence>
<evidence type="ECO:0000313" key="2">
    <source>
        <dbReference type="Proteomes" id="UP000759131"/>
    </source>
</evidence>
<proteinExistence type="predicted"/>
<protein>
    <submittedName>
        <fullName evidence="1">Uncharacterized protein</fullName>
    </submittedName>
</protein>
<name>A0A7R9QLF0_9ACAR</name>
<dbReference type="EMBL" id="OC903441">
    <property type="protein sequence ID" value="CAD7649732.1"/>
    <property type="molecule type" value="Genomic_DNA"/>
</dbReference>
<dbReference type="OrthoDB" id="6513218at2759"/>
<organism evidence="1">
    <name type="scientific">Medioppia subpectinata</name>
    <dbReference type="NCBI Taxonomy" id="1979941"/>
    <lineage>
        <taxon>Eukaryota</taxon>
        <taxon>Metazoa</taxon>
        <taxon>Ecdysozoa</taxon>
        <taxon>Arthropoda</taxon>
        <taxon>Chelicerata</taxon>
        <taxon>Arachnida</taxon>
        <taxon>Acari</taxon>
        <taxon>Acariformes</taxon>
        <taxon>Sarcoptiformes</taxon>
        <taxon>Oribatida</taxon>
        <taxon>Brachypylina</taxon>
        <taxon>Oppioidea</taxon>
        <taxon>Oppiidae</taxon>
        <taxon>Medioppia</taxon>
    </lineage>
</organism>
<accession>A0A7R9QLF0</accession>
<reference evidence="1" key="1">
    <citation type="submission" date="2020-11" db="EMBL/GenBank/DDBJ databases">
        <authorList>
            <person name="Tran Van P."/>
        </authorList>
    </citation>
    <scope>NUCLEOTIDE SEQUENCE</scope>
</reference>
<dbReference type="EMBL" id="CAJPIZ010048866">
    <property type="protein sequence ID" value="CAG2122582.1"/>
    <property type="molecule type" value="Genomic_DNA"/>
</dbReference>